<proteinExistence type="predicted"/>
<name>A0ABT7DSX1_9NEIS</name>
<accession>A0ABT7DSX1</accession>
<reference evidence="1" key="1">
    <citation type="submission" date="2023-03" db="EMBL/GenBank/DDBJ databases">
        <title>Chitinimonas shenzhenensis gen. nov., sp. nov., a novel member of family Burkholderiaceae isolated from activated sludge collected in Shen Zhen, China.</title>
        <authorList>
            <person name="Wang X."/>
        </authorList>
    </citation>
    <scope>NUCLEOTIDE SEQUENCE</scope>
    <source>
        <strain evidence="1">DQS-5</strain>
    </source>
</reference>
<evidence type="ECO:0000313" key="2">
    <source>
        <dbReference type="Proteomes" id="UP001172778"/>
    </source>
</evidence>
<evidence type="ECO:0000313" key="1">
    <source>
        <dbReference type="EMBL" id="MDK2123171.1"/>
    </source>
</evidence>
<dbReference type="EMBL" id="JARRAF010000003">
    <property type="protein sequence ID" value="MDK2123171.1"/>
    <property type="molecule type" value="Genomic_DNA"/>
</dbReference>
<organism evidence="1 2">
    <name type="scientific">Parachitinimonas caeni</name>
    <dbReference type="NCBI Taxonomy" id="3031301"/>
    <lineage>
        <taxon>Bacteria</taxon>
        <taxon>Pseudomonadati</taxon>
        <taxon>Pseudomonadota</taxon>
        <taxon>Betaproteobacteria</taxon>
        <taxon>Neisseriales</taxon>
        <taxon>Chitinibacteraceae</taxon>
        <taxon>Parachitinimonas</taxon>
    </lineage>
</organism>
<dbReference type="Proteomes" id="UP001172778">
    <property type="component" value="Unassembled WGS sequence"/>
</dbReference>
<dbReference type="RefSeq" id="WP_284099460.1">
    <property type="nucleotide sequence ID" value="NZ_JARRAF010000003.1"/>
</dbReference>
<gene>
    <name evidence="1" type="ORF">PZA18_03780</name>
</gene>
<sequence>MKTYPAHPRPRSQRGNTILLFLLVAGVGLMSLILSKLNTPNNQTIREQQGTQPALNLAKTALMGWALGRDDNLPVPPGLLPYPDRNADGNYDGFADCPSGAAPLTNNLFLGKLAWQGEIGPCESRDAGMPRQDSLSGELRDGAGERLWYVASQNVLDDAAGGSYTNLPGTAGNRYITPANLKTPPLHPWLTVCNANGQVLSNQVAFIVIAPGEALTGQVRNGAAPAPANYLDRYTISGGTPPCNGVINHAVNNLVFVNADPTNSFNDRIAYVTRDQFIDQLAQRLTNGIRQKVDQYRATHGSYPSNLSIAVIGSWLVWDDQSDSNGLYSQIPTTPPPSYYQVTGPNIATLRMQGCNSIFSLTWNAASNSSTVSRAPLNC</sequence>
<keyword evidence="2" id="KW-1185">Reference proteome</keyword>
<protein>
    <submittedName>
        <fullName evidence="1">Uncharacterized protein</fullName>
    </submittedName>
</protein>
<comment type="caution">
    <text evidence="1">The sequence shown here is derived from an EMBL/GenBank/DDBJ whole genome shotgun (WGS) entry which is preliminary data.</text>
</comment>